<feature type="active site" description="Tele-AMP-histidine intermediate" evidence="1">
    <location>
        <position position="121"/>
    </location>
</feature>
<dbReference type="GO" id="GO:0003824">
    <property type="term" value="F:catalytic activity"/>
    <property type="evidence" value="ECO:0007669"/>
    <property type="project" value="InterPro"/>
</dbReference>
<comment type="caution">
    <text evidence="4">The sequence shown here is derived from an EMBL/GenBank/DDBJ whole genome shotgun (WGS) entry which is preliminary data.</text>
</comment>
<dbReference type="InterPro" id="IPR036265">
    <property type="entry name" value="HIT-like_sf"/>
</dbReference>
<dbReference type="GO" id="GO:0009117">
    <property type="term" value="P:nucleotide metabolic process"/>
    <property type="evidence" value="ECO:0007669"/>
    <property type="project" value="TreeGrafter"/>
</dbReference>
<dbReference type="PANTHER" id="PTHR46648">
    <property type="entry name" value="HIT FAMILY PROTEIN 1"/>
    <property type="match status" value="1"/>
</dbReference>
<feature type="domain" description="HIT" evidence="3">
    <location>
        <begin position="29"/>
        <end position="134"/>
    </location>
</feature>
<keyword evidence="5" id="KW-1185">Reference proteome</keyword>
<evidence type="ECO:0000256" key="1">
    <source>
        <dbReference type="PIRSR" id="PIRSR601310-1"/>
    </source>
</evidence>
<dbReference type="RefSeq" id="WP_126602097.1">
    <property type="nucleotide sequence ID" value="NZ_BIFQ01000002.1"/>
</dbReference>
<protein>
    <recommendedName>
        <fullName evidence="3">HIT domain-containing protein</fullName>
    </recommendedName>
</protein>
<dbReference type="AlphaFoldDB" id="A0A401ZRX9"/>
<evidence type="ECO:0000259" key="3">
    <source>
        <dbReference type="PROSITE" id="PS51084"/>
    </source>
</evidence>
<dbReference type="Proteomes" id="UP000287224">
    <property type="component" value="Unassembled WGS sequence"/>
</dbReference>
<dbReference type="SUPFAM" id="SSF54197">
    <property type="entry name" value="HIT-like"/>
    <property type="match status" value="1"/>
</dbReference>
<evidence type="ECO:0000313" key="5">
    <source>
        <dbReference type="Proteomes" id="UP000287224"/>
    </source>
</evidence>
<accession>A0A401ZRX9</accession>
<gene>
    <name evidence="4" type="ORF">KDAU_68850</name>
</gene>
<sequence>MNTTPSWEEDRHRLNQEIEALRERGICYSCHDLATGSIFGQQALIHEDDQFKVVLDQYPRMLGHTIVIYKPHREDISELSDEEVKSLFQRCLQVIKVLKIALHAEKVYLNTMCDGSINHVHIQLFPRYAGDPIGSKRFVLPRGSLENGEELARQIRYALLPILERQEP</sequence>
<reference evidence="5" key="1">
    <citation type="submission" date="2018-12" db="EMBL/GenBank/DDBJ databases">
        <title>Tengunoibacter tsumagoiensis gen. nov., sp. nov., Dictyobacter kobayashii sp. nov., D. alpinus sp. nov., and D. joshuensis sp. nov. and description of Dictyobacteraceae fam. nov. within the order Ktedonobacterales isolated from Tengu-no-mugimeshi.</title>
        <authorList>
            <person name="Wang C.M."/>
            <person name="Zheng Y."/>
            <person name="Sakai Y."/>
            <person name="Toyoda A."/>
            <person name="Minakuchi Y."/>
            <person name="Abe K."/>
            <person name="Yokota A."/>
            <person name="Yabe S."/>
        </authorList>
    </citation>
    <scope>NUCLEOTIDE SEQUENCE [LARGE SCALE GENOMIC DNA]</scope>
    <source>
        <strain evidence="5">S-27</strain>
    </source>
</reference>
<evidence type="ECO:0000313" key="4">
    <source>
        <dbReference type="EMBL" id="GCE09556.1"/>
    </source>
</evidence>
<dbReference type="Gene3D" id="3.30.428.10">
    <property type="entry name" value="HIT-like"/>
    <property type="match status" value="1"/>
</dbReference>
<dbReference type="PANTHER" id="PTHR46648:SF1">
    <property type="entry name" value="ADENOSINE 5'-MONOPHOSPHORAMIDASE HNT1"/>
    <property type="match status" value="1"/>
</dbReference>
<name>A0A401ZRX9_9CHLR</name>
<dbReference type="InterPro" id="IPR001310">
    <property type="entry name" value="Histidine_triad_HIT"/>
</dbReference>
<dbReference type="EMBL" id="BIFQ01000002">
    <property type="protein sequence ID" value="GCE09556.1"/>
    <property type="molecule type" value="Genomic_DNA"/>
</dbReference>
<proteinExistence type="predicted"/>
<dbReference type="InterPro" id="IPR011146">
    <property type="entry name" value="HIT-like"/>
</dbReference>
<dbReference type="OrthoDB" id="3690933at2"/>
<organism evidence="4 5">
    <name type="scientific">Dictyobacter aurantiacus</name>
    <dbReference type="NCBI Taxonomy" id="1936993"/>
    <lineage>
        <taxon>Bacteria</taxon>
        <taxon>Bacillati</taxon>
        <taxon>Chloroflexota</taxon>
        <taxon>Ktedonobacteria</taxon>
        <taxon>Ktedonobacterales</taxon>
        <taxon>Dictyobacteraceae</taxon>
        <taxon>Dictyobacter</taxon>
    </lineage>
</organism>
<comment type="caution">
    <text evidence="2">Lacks conserved residue(s) required for the propagation of feature annotation.</text>
</comment>
<evidence type="ECO:0000256" key="2">
    <source>
        <dbReference type="PROSITE-ProRule" id="PRU00464"/>
    </source>
</evidence>
<dbReference type="PROSITE" id="PS51084">
    <property type="entry name" value="HIT_2"/>
    <property type="match status" value="1"/>
</dbReference>
<dbReference type="Pfam" id="PF01230">
    <property type="entry name" value="HIT"/>
    <property type="match status" value="1"/>
</dbReference>